<gene>
    <name evidence="9" type="ORF">NBH00_06020</name>
</gene>
<dbReference type="Gene3D" id="1.10.3720.10">
    <property type="entry name" value="MetI-like"/>
    <property type="match status" value="1"/>
</dbReference>
<dbReference type="InterPro" id="IPR035906">
    <property type="entry name" value="MetI-like_sf"/>
</dbReference>
<evidence type="ECO:0000259" key="8">
    <source>
        <dbReference type="PROSITE" id="PS50928"/>
    </source>
</evidence>
<protein>
    <submittedName>
        <fullName evidence="9">ABC transporter permease</fullName>
    </submittedName>
</protein>
<evidence type="ECO:0000256" key="6">
    <source>
        <dbReference type="ARBA" id="ARBA00023136"/>
    </source>
</evidence>
<feature type="transmembrane region" description="Helical" evidence="7">
    <location>
        <begin position="56"/>
        <end position="75"/>
    </location>
</feature>
<keyword evidence="4 7" id="KW-0812">Transmembrane</keyword>
<reference evidence="9 10" key="1">
    <citation type="submission" date="2022-06" db="EMBL/GenBank/DDBJ databases">
        <title>Paraconexibacter antarcticus.</title>
        <authorList>
            <person name="Kim C.S."/>
        </authorList>
    </citation>
    <scope>NUCLEOTIDE SEQUENCE [LARGE SCALE GENOMIC DNA]</scope>
    <source>
        <strain evidence="9 10">02-257</strain>
    </source>
</reference>
<feature type="transmembrane region" description="Helical" evidence="7">
    <location>
        <begin position="115"/>
        <end position="134"/>
    </location>
</feature>
<accession>A0ABY5DUT6</accession>
<evidence type="ECO:0000313" key="10">
    <source>
        <dbReference type="Proteomes" id="UP001056035"/>
    </source>
</evidence>
<keyword evidence="6 7" id="KW-0472">Membrane</keyword>
<dbReference type="RefSeq" id="WP_254572446.1">
    <property type="nucleotide sequence ID" value="NZ_CP098502.1"/>
</dbReference>
<dbReference type="PANTHER" id="PTHR30151">
    <property type="entry name" value="ALKANE SULFONATE ABC TRANSPORTER-RELATED, MEMBRANE SUBUNIT"/>
    <property type="match status" value="1"/>
</dbReference>
<dbReference type="InterPro" id="IPR000515">
    <property type="entry name" value="MetI-like"/>
</dbReference>
<proteinExistence type="inferred from homology"/>
<evidence type="ECO:0000256" key="3">
    <source>
        <dbReference type="ARBA" id="ARBA00022475"/>
    </source>
</evidence>
<keyword evidence="10" id="KW-1185">Reference proteome</keyword>
<keyword evidence="3" id="KW-1003">Cell membrane</keyword>
<dbReference type="PROSITE" id="PS50928">
    <property type="entry name" value="ABC_TM1"/>
    <property type="match status" value="1"/>
</dbReference>
<comment type="subcellular location">
    <subcellularLocation>
        <location evidence="1 7">Cell membrane</location>
        <topology evidence="1 7">Multi-pass membrane protein</topology>
    </subcellularLocation>
</comment>
<comment type="similarity">
    <text evidence="7">Belongs to the binding-protein-dependent transport system permease family.</text>
</comment>
<dbReference type="Pfam" id="PF00528">
    <property type="entry name" value="BPD_transp_1"/>
    <property type="match status" value="1"/>
</dbReference>
<keyword evidence="2 7" id="KW-0813">Transport</keyword>
<dbReference type="Proteomes" id="UP001056035">
    <property type="component" value="Chromosome"/>
</dbReference>
<sequence>MLAALILLAVLGGWQAYAGLSGIDEFLLPSPTDVLNAAWDDRGLLWDNFRVTAEEMGVGLVVSLVLGVGLALLLHRSGALRRGLYPLLIASQTVPIVLVAPLLAAWLGYDLGPKLVIVALVCFFPIVVPTLDALSSTDPGQRKLMAGLGASRWQLLRFVEAPAALPALFTGLRLAVAVAAIAAVLAETAGSESGLGHLMTQSIPQLETARAFAAVVVLSLFSVSLYAALTLAERRVAPWAHPPKGPVL</sequence>
<evidence type="ECO:0000313" key="9">
    <source>
        <dbReference type="EMBL" id="UTI65768.1"/>
    </source>
</evidence>
<feature type="transmembrane region" description="Helical" evidence="7">
    <location>
        <begin position="211"/>
        <end position="232"/>
    </location>
</feature>
<dbReference type="CDD" id="cd06261">
    <property type="entry name" value="TM_PBP2"/>
    <property type="match status" value="1"/>
</dbReference>
<feature type="transmembrane region" description="Helical" evidence="7">
    <location>
        <begin position="155"/>
        <end position="186"/>
    </location>
</feature>
<dbReference type="EMBL" id="CP098502">
    <property type="protein sequence ID" value="UTI65768.1"/>
    <property type="molecule type" value="Genomic_DNA"/>
</dbReference>
<organism evidence="9 10">
    <name type="scientific">Paraconexibacter antarcticus</name>
    <dbReference type="NCBI Taxonomy" id="2949664"/>
    <lineage>
        <taxon>Bacteria</taxon>
        <taxon>Bacillati</taxon>
        <taxon>Actinomycetota</taxon>
        <taxon>Thermoleophilia</taxon>
        <taxon>Solirubrobacterales</taxon>
        <taxon>Paraconexibacteraceae</taxon>
        <taxon>Paraconexibacter</taxon>
    </lineage>
</organism>
<evidence type="ECO:0000256" key="5">
    <source>
        <dbReference type="ARBA" id="ARBA00022989"/>
    </source>
</evidence>
<keyword evidence="5 7" id="KW-1133">Transmembrane helix</keyword>
<evidence type="ECO:0000256" key="7">
    <source>
        <dbReference type="RuleBase" id="RU363032"/>
    </source>
</evidence>
<dbReference type="PANTHER" id="PTHR30151:SF20">
    <property type="entry name" value="ABC TRANSPORTER PERMEASE PROTEIN HI_0355-RELATED"/>
    <property type="match status" value="1"/>
</dbReference>
<feature type="domain" description="ABC transmembrane type-1" evidence="8">
    <location>
        <begin position="49"/>
        <end position="227"/>
    </location>
</feature>
<evidence type="ECO:0000256" key="2">
    <source>
        <dbReference type="ARBA" id="ARBA00022448"/>
    </source>
</evidence>
<evidence type="ECO:0000256" key="4">
    <source>
        <dbReference type="ARBA" id="ARBA00022692"/>
    </source>
</evidence>
<dbReference type="SUPFAM" id="SSF161098">
    <property type="entry name" value="MetI-like"/>
    <property type="match status" value="1"/>
</dbReference>
<feature type="transmembrane region" description="Helical" evidence="7">
    <location>
        <begin position="87"/>
        <end position="109"/>
    </location>
</feature>
<name>A0ABY5DUT6_9ACTN</name>
<evidence type="ECO:0000256" key="1">
    <source>
        <dbReference type="ARBA" id="ARBA00004651"/>
    </source>
</evidence>